<dbReference type="OMA" id="KERTADY"/>
<dbReference type="FunFam" id="3.10.150.10:FF:000006">
    <property type="entry name" value="Proliferating cell nuclear antigen"/>
    <property type="match status" value="1"/>
</dbReference>
<evidence type="ECO:0000256" key="1">
    <source>
        <dbReference type="ARBA" id="ARBA00004123"/>
    </source>
</evidence>
<dbReference type="GO" id="GO:0003677">
    <property type="term" value="F:DNA binding"/>
    <property type="evidence" value="ECO:0007669"/>
    <property type="project" value="UniProtKB-KW"/>
</dbReference>
<dbReference type="Gene3D" id="3.10.150.10">
    <property type="entry name" value="DNA Polymerase III, subunit A, domain 2"/>
    <property type="match status" value="2"/>
</dbReference>
<evidence type="ECO:0000256" key="7">
    <source>
        <dbReference type="RuleBase" id="RU003671"/>
    </source>
</evidence>
<dbReference type="InterPro" id="IPR046938">
    <property type="entry name" value="DNA_clamp_sf"/>
</dbReference>
<gene>
    <name evidence="10" type="ORF">KFL_000750310</name>
</gene>
<evidence type="ECO:0000256" key="3">
    <source>
        <dbReference type="ARBA" id="ARBA00022705"/>
    </source>
</evidence>
<keyword evidence="4 7" id="KW-0238">DNA-binding</keyword>
<feature type="domain" description="Proliferating cell nuclear antigen PCNA N-terminal" evidence="8">
    <location>
        <begin position="1"/>
        <end position="84"/>
    </location>
</feature>
<keyword evidence="3 7" id="KW-0235">DNA replication</keyword>
<dbReference type="Pfam" id="PF02747">
    <property type="entry name" value="PCNA_C"/>
    <property type="match status" value="1"/>
</dbReference>
<dbReference type="Pfam" id="PF00705">
    <property type="entry name" value="PCNA_N"/>
    <property type="match status" value="1"/>
</dbReference>
<protein>
    <recommendedName>
        <fullName evidence="6">DNA sliding clamp PCNA</fullName>
    </recommendedName>
</protein>
<evidence type="ECO:0000256" key="2">
    <source>
        <dbReference type="ARBA" id="ARBA00010462"/>
    </source>
</evidence>
<dbReference type="PROSITE" id="PS00293">
    <property type="entry name" value="PCNA_2"/>
    <property type="match status" value="1"/>
</dbReference>
<dbReference type="EMBL" id="DF237024">
    <property type="protein sequence ID" value="GAQ81263.1"/>
    <property type="molecule type" value="Genomic_DNA"/>
</dbReference>
<evidence type="ECO:0000259" key="8">
    <source>
        <dbReference type="Pfam" id="PF00705"/>
    </source>
</evidence>
<evidence type="ECO:0000313" key="11">
    <source>
        <dbReference type="Proteomes" id="UP000054558"/>
    </source>
</evidence>
<dbReference type="GO" id="GO:0006298">
    <property type="term" value="P:mismatch repair"/>
    <property type="evidence" value="ECO:0000318"/>
    <property type="project" value="GO_Central"/>
</dbReference>
<comment type="function">
    <text evidence="6">This protein is an auxiliary protein of DNA polymerase delta and is involved in the control of eukaryotic DNA replication by increasing the polymerase's processivity during elongation of the leading strand.</text>
</comment>
<dbReference type="NCBIfam" id="TIGR00590">
    <property type="entry name" value="pcna"/>
    <property type="match status" value="1"/>
</dbReference>
<dbReference type="OrthoDB" id="534348at2759"/>
<dbReference type="PANTHER" id="PTHR11352">
    <property type="entry name" value="PROLIFERATING CELL NUCLEAR ANTIGEN"/>
    <property type="match status" value="1"/>
</dbReference>
<dbReference type="GO" id="GO:0043626">
    <property type="term" value="C:PCNA complex"/>
    <property type="evidence" value="ECO:0000318"/>
    <property type="project" value="GO_Central"/>
</dbReference>
<dbReference type="GO" id="GO:0006275">
    <property type="term" value="P:regulation of DNA replication"/>
    <property type="evidence" value="ECO:0007669"/>
    <property type="project" value="InterPro"/>
</dbReference>
<dbReference type="PANTHER" id="PTHR11352:SF0">
    <property type="entry name" value="PROLIFERATING CELL NUCLEAR ANTIGEN"/>
    <property type="match status" value="1"/>
</dbReference>
<evidence type="ECO:0000256" key="6">
    <source>
        <dbReference type="RuleBase" id="RU000641"/>
    </source>
</evidence>
<evidence type="ECO:0000256" key="4">
    <source>
        <dbReference type="ARBA" id="ARBA00023125"/>
    </source>
</evidence>
<dbReference type="STRING" id="105231.A0A0U9I6W9"/>
<dbReference type="Proteomes" id="UP000054558">
    <property type="component" value="Unassembled WGS sequence"/>
</dbReference>
<evidence type="ECO:0000313" key="10">
    <source>
        <dbReference type="EMBL" id="GAQ81263.1"/>
    </source>
</evidence>
<comment type="subcellular location">
    <subcellularLocation>
        <location evidence="1 6">Nucleus</location>
    </subcellularLocation>
</comment>
<dbReference type="PRINTS" id="PR00339">
    <property type="entry name" value="PCNACYCLIN"/>
</dbReference>
<feature type="domain" description="Proliferating cell nuclear antigen PCNA C-terminal" evidence="9">
    <location>
        <begin position="88"/>
        <end position="215"/>
    </location>
</feature>
<dbReference type="InterPro" id="IPR022648">
    <property type="entry name" value="Pr_cel_nuc_antig_N"/>
</dbReference>
<evidence type="ECO:0000256" key="5">
    <source>
        <dbReference type="ARBA" id="ARBA00023242"/>
    </source>
</evidence>
<evidence type="ECO:0000259" key="9">
    <source>
        <dbReference type="Pfam" id="PF02747"/>
    </source>
</evidence>
<dbReference type="InterPro" id="IPR022659">
    <property type="entry name" value="Pr_cel_nuc_antig_CS"/>
</dbReference>
<dbReference type="AlphaFoldDB" id="A0A0U9I6W9"/>
<sequence length="228" mass="25372">MDGSHVALISMELKCDGFDHFRCDRNLVLGININNMSKMLKCAGNDDIITLKAEDEADIITFMFESPDQEKVADFEMKLMDIDAEELGIPETEYEAMVTMPSSEFQRICRDLASIGDTVVIGVTKEGISFSTGGDIGKANVVCRQSSSVEKEEDQVLVNLNNPVSLTFALRYLNNFTKATSLSPTVRLSLSKDLPITVEYEIEKLGHLRFYLAPKIEEDEGLEEVGEN</sequence>
<dbReference type="InterPro" id="IPR000730">
    <property type="entry name" value="Pr_cel_nuc_antig"/>
</dbReference>
<accession>A0A0U9I6W9</accession>
<dbReference type="GO" id="GO:0030337">
    <property type="term" value="F:DNA polymerase processivity factor activity"/>
    <property type="evidence" value="ECO:0000318"/>
    <property type="project" value="GO_Central"/>
</dbReference>
<proteinExistence type="inferred from homology"/>
<dbReference type="InterPro" id="IPR022649">
    <property type="entry name" value="Pr_cel_nuc_antig_C"/>
</dbReference>
<name>A0A0U9I6W9_KLENI</name>
<comment type="similarity">
    <text evidence="2 7">Belongs to the PCNA family.</text>
</comment>
<keyword evidence="5 6" id="KW-0539">Nucleus</keyword>
<reference evidence="10 11" key="1">
    <citation type="journal article" date="2014" name="Nat. Commun.">
        <title>Klebsormidium flaccidum genome reveals primary factors for plant terrestrial adaptation.</title>
        <authorList>
            <person name="Hori K."/>
            <person name="Maruyama F."/>
            <person name="Fujisawa T."/>
            <person name="Togashi T."/>
            <person name="Yamamoto N."/>
            <person name="Seo M."/>
            <person name="Sato S."/>
            <person name="Yamada T."/>
            <person name="Mori H."/>
            <person name="Tajima N."/>
            <person name="Moriyama T."/>
            <person name="Ikeuchi M."/>
            <person name="Watanabe M."/>
            <person name="Wada H."/>
            <person name="Kobayashi K."/>
            <person name="Saito M."/>
            <person name="Masuda T."/>
            <person name="Sasaki-Sekimoto Y."/>
            <person name="Mashiguchi K."/>
            <person name="Awai K."/>
            <person name="Shimojima M."/>
            <person name="Masuda S."/>
            <person name="Iwai M."/>
            <person name="Nobusawa T."/>
            <person name="Narise T."/>
            <person name="Kondo S."/>
            <person name="Saito H."/>
            <person name="Sato R."/>
            <person name="Murakawa M."/>
            <person name="Ihara Y."/>
            <person name="Oshima-Yamada Y."/>
            <person name="Ohtaka K."/>
            <person name="Satoh M."/>
            <person name="Sonobe K."/>
            <person name="Ishii M."/>
            <person name="Ohtani R."/>
            <person name="Kanamori-Sato M."/>
            <person name="Honoki R."/>
            <person name="Miyazaki D."/>
            <person name="Mochizuki H."/>
            <person name="Umetsu J."/>
            <person name="Higashi K."/>
            <person name="Shibata D."/>
            <person name="Kamiya Y."/>
            <person name="Sato N."/>
            <person name="Nakamura Y."/>
            <person name="Tabata S."/>
            <person name="Ida S."/>
            <person name="Kurokawa K."/>
            <person name="Ohta H."/>
        </authorList>
    </citation>
    <scope>NUCLEOTIDE SEQUENCE [LARGE SCALE GENOMIC DNA]</scope>
    <source>
        <strain evidence="10 11">NIES-2285</strain>
    </source>
</reference>
<dbReference type="CDD" id="cd00577">
    <property type="entry name" value="PCNA"/>
    <property type="match status" value="1"/>
</dbReference>
<organism evidence="10 11">
    <name type="scientific">Klebsormidium nitens</name>
    <name type="common">Green alga</name>
    <name type="synonym">Ulothrix nitens</name>
    <dbReference type="NCBI Taxonomy" id="105231"/>
    <lineage>
        <taxon>Eukaryota</taxon>
        <taxon>Viridiplantae</taxon>
        <taxon>Streptophyta</taxon>
        <taxon>Klebsormidiophyceae</taxon>
        <taxon>Klebsormidiales</taxon>
        <taxon>Klebsormidiaceae</taxon>
        <taxon>Klebsormidium</taxon>
    </lineage>
</organism>
<dbReference type="GO" id="GO:0019985">
    <property type="term" value="P:translesion synthesis"/>
    <property type="evidence" value="ECO:0000318"/>
    <property type="project" value="GO_Central"/>
</dbReference>
<keyword evidence="11" id="KW-1185">Reference proteome</keyword>
<dbReference type="GO" id="GO:0006272">
    <property type="term" value="P:leading strand elongation"/>
    <property type="evidence" value="ECO:0000318"/>
    <property type="project" value="GO_Central"/>
</dbReference>
<dbReference type="SUPFAM" id="SSF55979">
    <property type="entry name" value="DNA clamp"/>
    <property type="match status" value="2"/>
</dbReference>